<feature type="region of interest" description="Disordered" evidence="15">
    <location>
        <begin position="372"/>
        <end position="394"/>
    </location>
</feature>
<dbReference type="Proteomes" id="UP000037069">
    <property type="component" value="Unassembled WGS sequence"/>
</dbReference>
<organism evidence="18 19">
    <name type="scientific">Lucilia cuprina</name>
    <name type="common">Green bottle fly</name>
    <name type="synonym">Australian sheep blowfly</name>
    <dbReference type="NCBI Taxonomy" id="7375"/>
    <lineage>
        <taxon>Eukaryota</taxon>
        <taxon>Metazoa</taxon>
        <taxon>Ecdysozoa</taxon>
        <taxon>Arthropoda</taxon>
        <taxon>Hexapoda</taxon>
        <taxon>Insecta</taxon>
        <taxon>Pterygota</taxon>
        <taxon>Neoptera</taxon>
        <taxon>Endopterygota</taxon>
        <taxon>Diptera</taxon>
        <taxon>Brachycera</taxon>
        <taxon>Muscomorpha</taxon>
        <taxon>Oestroidea</taxon>
        <taxon>Calliphoridae</taxon>
        <taxon>Luciliinae</taxon>
        <taxon>Lucilia</taxon>
    </lineage>
</organism>
<keyword evidence="8" id="KW-0560">Oxidoreductase</keyword>
<dbReference type="PANTHER" id="PTHR10694">
    <property type="entry name" value="LYSINE-SPECIFIC DEMETHYLASE"/>
    <property type="match status" value="1"/>
</dbReference>
<dbReference type="OrthoDB" id="9547406at2759"/>
<dbReference type="Pfam" id="PF02375">
    <property type="entry name" value="JmjN"/>
    <property type="match status" value="1"/>
</dbReference>
<evidence type="ECO:0000256" key="7">
    <source>
        <dbReference type="ARBA" id="ARBA00022964"/>
    </source>
</evidence>
<dbReference type="InterPro" id="IPR003347">
    <property type="entry name" value="JmjC_dom"/>
</dbReference>
<dbReference type="GO" id="GO:0005634">
    <property type="term" value="C:nucleus"/>
    <property type="evidence" value="ECO:0007669"/>
    <property type="project" value="TreeGrafter"/>
</dbReference>
<sequence length="516" mass="60165">MSDNSEDDRNKIPRIMTFRPSYEEFKDFSSYIDYIESRGAHLAGLVKIIPPPEWQPRKSGYDIDEINMTIPAPICQVVSGKQGEYQQINVMKRSMTLRQFKELAESERYQTPKHFDYDDLERKYWKNVTYIAPLYAADVKGSLSDNDLDVWNIDRLDTILNFVNKDYGIEIDGVNTAYLYFGMWKSSFAWHTEDMDLYSINYLHFGAPKTWYAIPPAYGRRLEKLANRIFYENYQNCNAHLRHKMTLISPHVLRQNKIPFNRITQEAGEIMITFPYGYHAGFNHGFNGAESTNFASKRWIEYGKRASICHCHKDMVKISMETFVRRFQPERYEHWLRGVDYGCHPEEPDKICAAPPPTINKYTYLKRKISHDSDISQHSTNQQQQSDIKTHKSSATCHQKRGCSSLVVRDETLNHQMDQTTSANLPANNMTTAASTTNNLTLKKIPTIKLHKIDNNHNNTQQKHYDYNATAVIKLKRLWQELPCPKQGKNLLTNGIIKNTKRMRFQTKTIILDDED</sequence>
<dbReference type="GO" id="GO:0008168">
    <property type="term" value="F:methyltransferase activity"/>
    <property type="evidence" value="ECO:0007669"/>
    <property type="project" value="UniProtKB-KW"/>
</dbReference>
<dbReference type="GO" id="GO:0010468">
    <property type="term" value="P:regulation of gene expression"/>
    <property type="evidence" value="ECO:0007669"/>
    <property type="project" value="TreeGrafter"/>
</dbReference>
<keyword evidence="18" id="KW-0489">Methyltransferase</keyword>
<evidence type="ECO:0000256" key="12">
    <source>
        <dbReference type="ARBA" id="ARBA00023242"/>
    </source>
</evidence>
<gene>
    <name evidence="18" type="ORF">FF38_11540</name>
</gene>
<dbReference type="EMBL" id="JRES01000655">
    <property type="protein sequence ID" value="KNC29523.1"/>
    <property type="molecule type" value="Genomic_DNA"/>
</dbReference>
<dbReference type="SMART" id="SM00558">
    <property type="entry name" value="JmjC"/>
    <property type="match status" value="1"/>
</dbReference>
<dbReference type="SUPFAM" id="SSF51197">
    <property type="entry name" value="Clavaminate synthase-like"/>
    <property type="match status" value="1"/>
</dbReference>
<keyword evidence="12" id="KW-0539">Nucleus</keyword>
<keyword evidence="6" id="KW-0156">Chromatin regulator</keyword>
<evidence type="ECO:0000259" key="17">
    <source>
        <dbReference type="PROSITE" id="PS51184"/>
    </source>
</evidence>
<accession>A0A0L0CAU1</accession>
<dbReference type="SMART" id="SM00545">
    <property type="entry name" value="JmjN"/>
    <property type="match status" value="1"/>
</dbReference>
<evidence type="ECO:0000256" key="9">
    <source>
        <dbReference type="ARBA" id="ARBA00023004"/>
    </source>
</evidence>
<evidence type="ECO:0000313" key="19">
    <source>
        <dbReference type="Proteomes" id="UP000037069"/>
    </source>
</evidence>
<evidence type="ECO:0000256" key="11">
    <source>
        <dbReference type="ARBA" id="ARBA00023163"/>
    </source>
</evidence>
<dbReference type="GO" id="GO:0140681">
    <property type="term" value="F:histone H3K36me2/H3K36me3 demethylase activity"/>
    <property type="evidence" value="ECO:0007669"/>
    <property type="project" value="UniProtKB-ARBA"/>
</dbReference>
<keyword evidence="19" id="KW-1185">Reference proteome</keyword>
<dbReference type="STRING" id="7375.A0A0L0CAU1"/>
<name>A0A0L0CAU1_LUCCU</name>
<keyword evidence="4" id="KW-0479">Metal-binding</keyword>
<dbReference type="Gene3D" id="2.60.120.650">
    <property type="entry name" value="Cupin"/>
    <property type="match status" value="1"/>
</dbReference>
<dbReference type="OMA" id="RASICKC"/>
<comment type="caution">
    <text evidence="18">The sequence shown here is derived from an EMBL/GenBank/DDBJ whole genome shotgun (WGS) entry which is preliminary data.</text>
</comment>
<protein>
    <recommendedName>
        <fullName evidence="3">[histone H3]-trimethyl-L-lysine(9) demethylase</fullName>
        <ecNumber evidence="3">1.14.11.66</ecNumber>
    </recommendedName>
</protein>
<dbReference type="EC" id="1.14.11.66" evidence="3"/>
<evidence type="ECO:0000256" key="8">
    <source>
        <dbReference type="ARBA" id="ARBA00023002"/>
    </source>
</evidence>
<dbReference type="GO" id="GO:0000785">
    <property type="term" value="C:chromatin"/>
    <property type="evidence" value="ECO:0007669"/>
    <property type="project" value="TreeGrafter"/>
</dbReference>
<keyword evidence="9" id="KW-0408">Iron</keyword>
<evidence type="ECO:0000256" key="3">
    <source>
        <dbReference type="ARBA" id="ARBA00012900"/>
    </source>
</evidence>
<feature type="compositionally biased region" description="Polar residues" evidence="15">
    <location>
        <begin position="376"/>
        <end position="394"/>
    </location>
</feature>
<keyword evidence="10" id="KW-0805">Transcription regulation</keyword>
<dbReference type="GO" id="GO:0048512">
    <property type="term" value="P:circadian behavior"/>
    <property type="evidence" value="ECO:0007669"/>
    <property type="project" value="UniProtKB-ARBA"/>
</dbReference>
<comment type="similarity">
    <text evidence="2">Belongs to the JHDM3 histone demethylase family.</text>
</comment>
<dbReference type="GO" id="GO:0046872">
    <property type="term" value="F:metal ion binding"/>
    <property type="evidence" value="ECO:0007669"/>
    <property type="project" value="UniProtKB-KW"/>
</dbReference>
<dbReference type="PROSITE" id="PS51184">
    <property type="entry name" value="JMJC"/>
    <property type="match status" value="1"/>
</dbReference>
<evidence type="ECO:0000256" key="2">
    <source>
        <dbReference type="ARBA" id="ARBA00009711"/>
    </source>
</evidence>
<evidence type="ECO:0000256" key="4">
    <source>
        <dbReference type="ARBA" id="ARBA00022723"/>
    </source>
</evidence>
<dbReference type="GO" id="GO:0140684">
    <property type="term" value="F:histone H3K9me2/H3K9me3 demethylase activity"/>
    <property type="evidence" value="ECO:0007669"/>
    <property type="project" value="UniProtKB-EC"/>
</dbReference>
<dbReference type="GO" id="GO:0032259">
    <property type="term" value="P:methylation"/>
    <property type="evidence" value="ECO:0007669"/>
    <property type="project" value="UniProtKB-KW"/>
</dbReference>
<keyword evidence="7" id="KW-0223">Dioxygenase</keyword>
<dbReference type="AlphaFoldDB" id="A0A0L0CAU1"/>
<evidence type="ECO:0000259" key="16">
    <source>
        <dbReference type="PROSITE" id="PS51183"/>
    </source>
</evidence>
<comment type="catalytic activity">
    <reaction evidence="13">
        <text>N(6),N(6),N(6)-trimethyl-L-lysyl(9)-[histone H3] + 2 2-oxoglutarate + 2 O2 = N(6)-methyl-L-lysyl(9)-[histone H3] + 2 formaldehyde + 2 succinate + 2 CO2</text>
        <dbReference type="Rhea" id="RHEA:60200"/>
        <dbReference type="Rhea" id="RHEA-COMP:15538"/>
        <dbReference type="Rhea" id="RHEA-COMP:15542"/>
        <dbReference type="ChEBI" id="CHEBI:15379"/>
        <dbReference type="ChEBI" id="CHEBI:16526"/>
        <dbReference type="ChEBI" id="CHEBI:16810"/>
        <dbReference type="ChEBI" id="CHEBI:16842"/>
        <dbReference type="ChEBI" id="CHEBI:30031"/>
        <dbReference type="ChEBI" id="CHEBI:61929"/>
        <dbReference type="ChEBI" id="CHEBI:61961"/>
        <dbReference type="EC" id="1.14.11.66"/>
    </reaction>
</comment>
<evidence type="ECO:0000313" key="18">
    <source>
        <dbReference type="EMBL" id="KNC29523.1"/>
    </source>
</evidence>
<evidence type="ECO:0000256" key="6">
    <source>
        <dbReference type="ARBA" id="ARBA00022853"/>
    </source>
</evidence>
<keyword evidence="5" id="KW-0862">Zinc</keyword>
<evidence type="ECO:0000256" key="1">
    <source>
        <dbReference type="ARBA" id="ARBA00001954"/>
    </source>
</evidence>
<comment type="cofactor">
    <cofactor evidence="1">
        <name>Fe(2+)</name>
        <dbReference type="ChEBI" id="CHEBI:29033"/>
    </cofactor>
</comment>
<dbReference type="Pfam" id="PF02373">
    <property type="entry name" value="JmjC"/>
    <property type="match status" value="1"/>
</dbReference>
<dbReference type="InterPro" id="IPR003349">
    <property type="entry name" value="JmjN"/>
</dbReference>
<dbReference type="PANTHER" id="PTHR10694:SF142">
    <property type="entry name" value="LYSINE-SPECIFIC DEMETHYLASE 4A-RELATED"/>
    <property type="match status" value="1"/>
</dbReference>
<evidence type="ECO:0000256" key="5">
    <source>
        <dbReference type="ARBA" id="ARBA00022833"/>
    </source>
</evidence>
<dbReference type="FunFam" id="2.60.120.650:FF:000048">
    <property type="entry name" value="Lysine-specific demethylase 4A"/>
    <property type="match status" value="1"/>
</dbReference>
<evidence type="ECO:0000256" key="15">
    <source>
        <dbReference type="SAM" id="MobiDB-lite"/>
    </source>
</evidence>
<evidence type="ECO:0000256" key="13">
    <source>
        <dbReference type="ARBA" id="ARBA00049349"/>
    </source>
</evidence>
<comment type="function">
    <text evidence="14">Probable histone demethylase that specifically demethylates 'Lys-9' and 'Lys-36' residues of histone H3, thereby playing a central role in histone code. Demethylation of Lys residue generates formaldehyde and succinate.</text>
</comment>
<evidence type="ECO:0000256" key="14">
    <source>
        <dbReference type="ARBA" id="ARBA00053408"/>
    </source>
</evidence>
<feature type="domain" description="JmjN" evidence="16">
    <location>
        <begin position="15"/>
        <end position="57"/>
    </location>
</feature>
<keyword evidence="11" id="KW-0804">Transcription</keyword>
<reference evidence="18 19" key="1">
    <citation type="journal article" date="2015" name="Nat. Commun.">
        <title>Lucilia cuprina genome unlocks parasitic fly biology to underpin future interventions.</title>
        <authorList>
            <person name="Anstead C.A."/>
            <person name="Korhonen P.K."/>
            <person name="Young N.D."/>
            <person name="Hall R.S."/>
            <person name="Jex A.R."/>
            <person name="Murali S.C."/>
            <person name="Hughes D.S."/>
            <person name="Lee S.F."/>
            <person name="Perry T."/>
            <person name="Stroehlein A.J."/>
            <person name="Ansell B.R."/>
            <person name="Breugelmans B."/>
            <person name="Hofmann A."/>
            <person name="Qu J."/>
            <person name="Dugan S."/>
            <person name="Lee S.L."/>
            <person name="Chao H."/>
            <person name="Dinh H."/>
            <person name="Han Y."/>
            <person name="Doddapaneni H.V."/>
            <person name="Worley K.C."/>
            <person name="Muzny D.M."/>
            <person name="Ioannidis P."/>
            <person name="Waterhouse R.M."/>
            <person name="Zdobnov E.M."/>
            <person name="James P.J."/>
            <person name="Bagnall N.H."/>
            <person name="Kotze A.C."/>
            <person name="Gibbs R.A."/>
            <person name="Richards S."/>
            <person name="Batterham P."/>
            <person name="Gasser R.B."/>
        </authorList>
    </citation>
    <scope>NUCLEOTIDE SEQUENCE [LARGE SCALE GENOMIC DNA]</scope>
    <source>
        <strain evidence="18 19">LS</strain>
        <tissue evidence="18">Full body</tissue>
    </source>
</reference>
<dbReference type="PROSITE" id="PS51183">
    <property type="entry name" value="JMJN"/>
    <property type="match status" value="1"/>
</dbReference>
<keyword evidence="18" id="KW-0808">Transferase</keyword>
<evidence type="ECO:0000256" key="10">
    <source>
        <dbReference type="ARBA" id="ARBA00023015"/>
    </source>
</evidence>
<feature type="domain" description="JmjC" evidence="17">
    <location>
        <begin position="145"/>
        <end position="311"/>
    </location>
</feature>
<proteinExistence type="inferred from homology"/>